<feature type="compositionally biased region" description="Acidic residues" evidence="1">
    <location>
        <begin position="57"/>
        <end position="66"/>
    </location>
</feature>
<evidence type="ECO:0000313" key="3">
    <source>
        <dbReference type="Proteomes" id="UP000710432"/>
    </source>
</evidence>
<protein>
    <submittedName>
        <fullName evidence="2">Transmembrane gamma-carboxyglutamic acid protein 3</fullName>
    </submittedName>
</protein>
<comment type="caution">
    <text evidence="2">The sequence shown here is derived from an EMBL/GenBank/DDBJ whole genome shotgun (WGS) entry which is preliminary data.</text>
</comment>
<dbReference type="EMBL" id="JAATJU010019478">
    <property type="protein sequence ID" value="KAH0516631.1"/>
    <property type="molecule type" value="Genomic_DNA"/>
</dbReference>
<organism evidence="2 3">
    <name type="scientific">Microtus ochrogaster</name>
    <name type="common">Prairie vole</name>
    <dbReference type="NCBI Taxonomy" id="79684"/>
    <lineage>
        <taxon>Eukaryota</taxon>
        <taxon>Metazoa</taxon>
        <taxon>Chordata</taxon>
        <taxon>Craniata</taxon>
        <taxon>Vertebrata</taxon>
        <taxon>Euteleostomi</taxon>
        <taxon>Mammalia</taxon>
        <taxon>Eutheria</taxon>
        <taxon>Euarchontoglires</taxon>
        <taxon>Glires</taxon>
        <taxon>Rodentia</taxon>
        <taxon>Myomorpha</taxon>
        <taxon>Muroidea</taxon>
        <taxon>Cricetidae</taxon>
        <taxon>Arvicolinae</taxon>
        <taxon>Microtus</taxon>
    </lineage>
</organism>
<proteinExistence type="predicted"/>
<feature type="region of interest" description="Disordered" evidence="1">
    <location>
        <begin position="1"/>
        <end position="66"/>
    </location>
</feature>
<gene>
    <name evidence="2" type="ORF">LTLLF_209505</name>
</gene>
<evidence type="ECO:0000313" key="2">
    <source>
        <dbReference type="EMBL" id="KAH0516631.1"/>
    </source>
</evidence>
<dbReference type="Proteomes" id="UP000710432">
    <property type="component" value="Unassembled WGS sequence"/>
</dbReference>
<keyword evidence="2" id="KW-0812">Transmembrane</keyword>
<feature type="compositionally biased region" description="Polar residues" evidence="1">
    <location>
        <begin position="25"/>
        <end position="34"/>
    </location>
</feature>
<feature type="compositionally biased region" description="Basic and acidic residues" evidence="1">
    <location>
        <begin position="1"/>
        <end position="10"/>
    </location>
</feature>
<accession>A0A8J6GTF6</accession>
<evidence type="ECO:0000256" key="1">
    <source>
        <dbReference type="SAM" id="MobiDB-lite"/>
    </source>
</evidence>
<dbReference type="AlphaFoldDB" id="A0A8J6GTF6"/>
<reference evidence="2" key="1">
    <citation type="submission" date="2020-03" db="EMBL/GenBank/DDBJ databases">
        <title>Studies in the Genomics of Life Span.</title>
        <authorList>
            <person name="Glass D."/>
        </authorList>
    </citation>
    <scope>NUCLEOTIDE SEQUENCE</scope>
    <source>
        <strain evidence="2">LTLLF</strain>
        <tissue evidence="2">Muscle</tissue>
    </source>
</reference>
<feature type="compositionally biased region" description="Basic and acidic residues" evidence="1">
    <location>
        <begin position="35"/>
        <end position="49"/>
    </location>
</feature>
<keyword evidence="2" id="KW-0472">Membrane</keyword>
<name>A0A8J6GTF6_MICOH</name>
<sequence>MREEKNRLDPVDMEFDVGPGFLFLSDSQEGQTSPEHGECSDEDGKKPLEEATGSIDEVSDTSSDDDSCVIVEDTHAPKDPKFQEHVVDQEQRNKKTAEISTKILSPVAQPVHPVEHPGCPKAETHDSGMTMSIITLQSSMAHQKGHIKQNQCHINQEQQHINLWQ</sequence>